<dbReference type="RefSeq" id="WP_220193740.1">
    <property type="nucleotide sequence ID" value="NZ_BNJF01000001.1"/>
</dbReference>
<evidence type="ECO:0000259" key="9">
    <source>
        <dbReference type="PROSITE" id="PS51695"/>
    </source>
</evidence>
<evidence type="ECO:0000256" key="7">
    <source>
        <dbReference type="ARBA" id="ARBA00023145"/>
    </source>
</evidence>
<dbReference type="Pfam" id="PF09286">
    <property type="entry name" value="Pro-kuma_activ"/>
    <property type="match status" value="1"/>
</dbReference>
<evidence type="ECO:0000256" key="8">
    <source>
        <dbReference type="SAM" id="MobiDB-lite"/>
    </source>
</evidence>
<feature type="domain" description="Peptidase S53" evidence="9">
    <location>
        <begin position="242"/>
        <end position="609"/>
    </location>
</feature>
<accession>A0A8J3HV54</accession>
<dbReference type="GO" id="GO:0006508">
    <property type="term" value="P:proteolysis"/>
    <property type="evidence" value="ECO:0007669"/>
    <property type="project" value="UniProtKB-KW"/>
</dbReference>
<dbReference type="CDD" id="cd04056">
    <property type="entry name" value="Peptidases_S53"/>
    <property type="match status" value="1"/>
</dbReference>
<keyword evidence="7" id="KW-0865">Zymogen</keyword>
<keyword evidence="4" id="KW-0378">Hydrolase</keyword>
<dbReference type="Gene3D" id="3.40.50.200">
    <property type="entry name" value="Peptidase S8/S53 domain"/>
    <property type="match status" value="1"/>
</dbReference>
<dbReference type="AlphaFoldDB" id="A0A8J3HV54"/>
<dbReference type="GO" id="GO:0008240">
    <property type="term" value="F:tripeptidyl-peptidase activity"/>
    <property type="evidence" value="ECO:0007669"/>
    <property type="project" value="TreeGrafter"/>
</dbReference>
<dbReference type="Proteomes" id="UP000612362">
    <property type="component" value="Unassembled WGS sequence"/>
</dbReference>
<comment type="cofactor">
    <cofactor evidence="1">
        <name>Ca(2+)</name>
        <dbReference type="ChEBI" id="CHEBI:29108"/>
    </cofactor>
</comment>
<evidence type="ECO:0000256" key="4">
    <source>
        <dbReference type="ARBA" id="ARBA00022801"/>
    </source>
</evidence>
<dbReference type="EMBL" id="BNJF01000001">
    <property type="protein sequence ID" value="GHO44339.1"/>
    <property type="molecule type" value="Genomic_DNA"/>
</dbReference>
<evidence type="ECO:0000256" key="6">
    <source>
        <dbReference type="ARBA" id="ARBA00022837"/>
    </source>
</evidence>
<dbReference type="CDD" id="cd11377">
    <property type="entry name" value="Pro-peptidase_S53"/>
    <property type="match status" value="1"/>
</dbReference>
<dbReference type="PANTHER" id="PTHR14218:SF15">
    <property type="entry name" value="TRIPEPTIDYL-PEPTIDASE 1"/>
    <property type="match status" value="1"/>
</dbReference>
<keyword evidence="3" id="KW-0479">Metal-binding</keyword>
<evidence type="ECO:0000256" key="1">
    <source>
        <dbReference type="ARBA" id="ARBA00001913"/>
    </source>
</evidence>
<keyword evidence="2" id="KW-0645">Protease</keyword>
<dbReference type="SUPFAM" id="SSF54897">
    <property type="entry name" value="Protease propeptides/inhibitors"/>
    <property type="match status" value="1"/>
</dbReference>
<dbReference type="InterPro" id="IPR030400">
    <property type="entry name" value="Sedolisin_dom"/>
</dbReference>
<name>A0A8J3HV54_9CHLR</name>
<dbReference type="GO" id="GO:0046872">
    <property type="term" value="F:metal ion binding"/>
    <property type="evidence" value="ECO:0007669"/>
    <property type="project" value="UniProtKB-KW"/>
</dbReference>
<dbReference type="SUPFAM" id="SSF52743">
    <property type="entry name" value="Subtilisin-like"/>
    <property type="match status" value="1"/>
</dbReference>
<protein>
    <recommendedName>
        <fullName evidence="9">Peptidase S53 domain-containing protein</fullName>
    </recommendedName>
</protein>
<gene>
    <name evidence="10" type="ORF">KSX_25020</name>
</gene>
<feature type="region of interest" description="Disordered" evidence="8">
    <location>
        <begin position="394"/>
        <end position="419"/>
    </location>
</feature>
<evidence type="ECO:0000256" key="3">
    <source>
        <dbReference type="ARBA" id="ARBA00022723"/>
    </source>
</evidence>
<dbReference type="PROSITE" id="PS51695">
    <property type="entry name" value="SEDOLISIN"/>
    <property type="match status" value="1"/>
</dbReference>
<dbReference type="SMART" id="SM00944">
    <property type="entry name" value="Pro-kuma_activ"/>
    <property type="match status" value="1"/>
</dbReference>
<evidence type="ECO:0000313" key="11">
    <source>
        <dbReference type="Proteomes" id="UP000612362"/>
    </source>
</evidence>
<evidence type="ECO:0000256" key="5">
    <source>
        <dbReference type="ARBA" id="ARBA00022825"/>
    </source>
</evidence>
<evidence type="ECO:0000313" key="10">
    <source>
        <dbReference type="EMBL" id="GHO44339.1"/>
    </source>
</evidence>
<dbReference type="Gene3D" id="2.60.290.11">
    <property type="entry name" value="TM1070-like"/>
    <property type="match status" value="3"/>
</dbReference>
<comment type="caution">
    <text evidence="10">The sequence shown here is derived from an EMBL/GenBank/DDBJ whole genome shotgun (WGS) entry which is preliminary data.</text>
</comment>
<sequence>MPFKALLSGTQRKPGSMRYWLIGSAVALALLAGLGATILPNMIGSASANQLSSIPGSVPSVVKNSKNVSTLTTNQTLSMAVSLKLRNKEALESLLRDTKDKKSVNYGRHLTADQVKNSFTPTQESYDAVIAYLQSQGFTVTQTYSNRLLISFSGTAAQAETAFHVQINNYVDPSGTQFYSNANDPTLPPTMAGLVQGIVGLDNYAKFTHSPVKKTEVKANTSSNAAEPNAVTCYAASSDANYYTPSQLATAYNYDGLYNKGFRGEGQSIALFELATFNLNDIKAFTNCYGKSQTSIQTIPVTGNIRSDGGMFEVALDADIVLSMAPKLNQLRIYEASNDVPGYLSEWARIISDNTPVVSVSWGLCEANRSQNTLEASNNLFMIAAAQGQTIVASSGDDGSSGCQRSSTNQNALSVSDPASQPYVTGVGGTSLTVDANNKYTIESVWNETAYSDSTSGGGVSTYWAHPAWQTGTGTDSSLMRQVPDVSLHAGGDKYYLVYCTISSLGCSAENNWWLGAGTSAAAPMWAAFVALANEQSVKSGGYNLGFINPYLYQITDSKYTSDFHDVTIGNNDYQGLQGGKYPATTGYDMATGLGSFNATNLANDLVTMANATKGARQAPASKIWYFAEGSVGGSDGFQEFISLQNPDATTDAQVKVTYLFATKTALSKTYTVKASTRYTVNVNAEVGLSDLKTVQYALSAIVEVTSGPGIVAERPMYFNYRGLIKGGTDAMGASQPGTSYYFPLADTTQNKTTQAWTYISILNPSKTQTANVTITYEDGHCGNAGQTACRTQIIPVGALKRGTGTPTAVGFKTKTAVSVTSDLPVVVERPLYIRTNVATSGGWTTGSSSEVGATAPATTAYFAQGNTGKNFQQYFVIANYGDVPANVSLNLVYKSDSTTSPKTITATVAPHTQYTVDVNKSNAGLPSDFGAEVSSDQPVVVDREELFHYGSALQSGQTDVIGTPTPKSVYSFSEGFISSTFTQYVSILNPTDNDETVVITYFGSGSVFQQQFVVKAHKIILVNVSNAIAPFGDGNNSSTVQAMSGTIVVERLMYFGYHDRTGGSDVIGYTGD</sequence>
<dbReference type="InterPro" id="IPR015366">
    <property type="entry name" value="S53_propep"/>
</dbReference>
<reference evidence="10" key="1">
    <citation type="submission" date="2020-10" db="EMBL/GenBank/DDBJ databases">
        <title>Taxonomic study of unclassified bacteria belonging to the class Ktedonobacteria.</title>
        <authorList>
            <person name="Yabe S."/>
            <person name="Wang C.M."/>
            <person name="Zheng Y."/>
            <person name="Sakai Y."/>
            <person name="Cavaletti L."/>
            <person name="Monciardini P."/>
            <person name="Donadio S."/>
        </authorList>
    </citation>
    <scope>NUCLEOTIDE SEQUENCE</scope>
    <source>
        <strain evidence="10">SOSP1-1</strain>
    </source>
</reference>
<dbReference type="InterPro" id="IPR050819">
    <property type="entry name" value="Tripeptidyl-peptidase_I"/>
</dbReference>
<dbReference type="PANTHER" id="PTHR14218">
    <property type="entry name" value="PROTEASE S8 TRIPEPTIDYL PEPTIDASE I CLN2"/>
    <property type="match status" value="1"/>
</dbReference>
<keyword evidence="6" id="KW-0106">Calcium</keyword>
<evidence type="ECO:0000256" key="2">
    <source>
        <dbReference type="ARBA" id="ARBA00022670"/>
    </source>
</evidence>
<organism evidence="10 11">
    <name type="scientific">Ktedonospora formicarum</name>
    <dbReference type="NCBI Taxonomy" id="2778364"/>
    <lineage>
        <taxon>Bacteria</taxon>
        <taxon>Bacillati</taxon>
        <taxon>Chloroflexota</taxon>
        <taxon>Ktedonobacteria</taxon>
        <taxon>Ktedonobacterales</taxon>
        <taxon>Ktedonobacteraceae</taxon>
        <taxon>Ktedonospora</taxon>
    </lineage>
</organism>
<proteinExistence type="predicted"/>
<keyword evidence="11" id="KW-1185">Reference proteome</keyword>
<dbReference type="GO" id="GO:0004252">
    <property type="term" value="F:serine-type endopeptidase activity"/>
    <property type="evidence" value="ECO:0007669"/>
    <property type="project" value="InterPro"/>
</dbReference>
<dbReference type="InterPro" id="IPR036698">
    <property type="entry name" value="TM1070-like_sf"/>
</dbReference>
<keyword evidence="5" id="KW-0720">Serine protease</keyword>
<dbReference type="InterPro" id="IPR036852">
    <property type="entry name" value="Peptidase_S8/S53_dom_sf"/>
</dbReference>